<comment type="caution">
    <text evidence="10">The sequence shown here is derived from an EMBL/GenBank/DDBJ whole genome shotgun (WGS) entry which is preliminary data.</text>
</comment>
<comment type="similarity">
    <text evidence="2 7">Belongs to the aspartate/ornithine carbamoyltransferase superfamily. ATCase family.</text>
</comment>
<feature type="binding site" evidence="7">
    <location>
        <position position="251"/>
    </location>
    <ligand>
        <name>carbamoyl phosphate</name>
        <dbReference type="ChEBI" id="CHEBI:58228"/>
    </ligand>
</feature>
<sequence length="309" mass="35209">MRHFISVNQLEADEMYQIIRKANELRDRPNQLNRQLFAGNLFFEPSTRTKMSFTVAERKLGVEVLDFHIEASSLAKGESLYDTAKTFEAIGANFLVIRHPSDQWISELEQEGKLNIPVINAGSGKEEHPTQCMLDLLTMYQEFGSIKGLKVVIAGDIKHSRVARSNAKALTKLGAKIIFSAAPGFEDRSLEYPYLTMDEAIEEADVLMLLRIQHERHLHKAETSDYLSLYGLTKERYKKLQDHAIIMHPAPINRGVEIDTSLVESEKSRIFIQMDNGVYVRMAIIMHVLSEWGIIHENNLIKRNSLTAI</sequence>
<dbReference type="EMBL" id="BSKO01000001">
    <property type="protein sequence ID" value="GLO65925.1"/>
    <property type="molecule type" value="Genomic_DNA"/>
</dbReference>
<dbReference type="Pfam" id="PF00185">
    <property type="entry name" value="OTCace"/>
    <property type="match status" value="1"/>
</dbReference>
<dbReference type="PRINTS" id="PR00101">
    <property type="entry name" value="ATCASE"/>
</dbReference>
<dbReference type="SUPFAM" id="SSF53671">
    <property type="entry name" value="Aspartate/ornithine carbamoyltransferase"/>
    <property type="match status" value="1"/>
</dbReference>
<keyword evidence="3 7" id="KW-0808">Transferase</keyword>
<dbReference type="PANTHER" id="PTHR45753:SF6">
    <property type="entry name" value="ASPARTATE CARBAMOYLTRANSFERASE"/>
    <property type="match status" value="1"/>
</dbReference>
<feature type="domain" description="Aspartate/ornithine carbamoyltransferase carbamoyl-P binding" evidence="9">
    <location>
        <begin position="2"/>
        <end position="140"/>
    </location>
</feature>
<dbReference type="PRINTS" id="PR00100">
    <property type="entry name" value="AOTCASE"/>
</dbReference>
<dbReference type="HAMAP" id="MF_00001">
    <property type="entry name" value="Asp_carb_tr"/>
    <property type="match status" value="1"/>
</dbReference>
<evidence type="ECO:0000256" key="5">
    <source>
        <dbReference type="ARBA" id="ARBA00043884"/>
    </source>
</evidence>
<feature type="binding site" evidence="7">
    <location>
        <position position="48"/>
    </location>
    <ligand>
        <name>carbamoyl phosphate</name>
        <dbReference type="ChEBI" id="CHEBI:58228"/>
    </ligand>
</feature>
<reference evidence="10 11" key="1">
    <citation type="submission" date="2023-02" db="EMBL/GenBank/DDBJ databases">
        <title>Oceanobacillus kimchii IFOP_LL358 isolated form Alexandrium catenella lab strain.</title>
        <authorList>
            <person name="Gajardo G."/>
            <person name="Ueki S."/>
            <person name="Maruyama F."/>
        </authorList>
    </citation>
    <scope>NUCLEOTIDE SEQUENCE [LARGE SCALE GENOMIC DNA]</scope>
    <source>
        <strain evidence="10 11">IFOP_LL358</strain>
    </source>
</reference>
<dbReference type="PROSITE" id="PS00097">
    <property type="entry name" value="CARBAMOYLTRANSFERASE"/>
    <property type="match status" value="1"/>
</dbReference>
<feature type="binding site" evidence="7">
    <location>
        <position position="250"/>
    </location>
    <ligand>
        <name>carbamoyl phosphate</name>
        <dbReference type="ChEBI" id="CHEBI:58228"/>
    </ligand>
</feature>
<evidence type="ECO:0000313" key="11">
    <source>
        <dbReference type="Proteomes" id="UP001275436"/>
    </source>
</evidence>
<dbReference type="NCBIfam" id="TIGR00670">
    <property type="entry name" value="asp_carb_tr"/>
    <property type="match status" value="1"/>
</dbReference>
<dbReference type="InterPro" id="IPR006130">
    <property type="entry name" value="Asp/Orn_carbamoylTrfase"/>
</dbReference>
<keyword evidence="11" id="KW-1185">Reference proteome</keyword>
<dbReference type="InterPro" id="IPR006131">
    <property type="entry name" value="Asp_carbamoyltransf_Asp/Orn-bd"/>
</dbReference>
<organism evidence="10 11">
    <name type="scientific">Oceanobacillus kimchii</name>
    <dbReference type="NCBI Taxonomy" id="746691"/>
    <lineage>
        <taxon>Bacteria</taxon>
        <taxon>Bacillati</taxon>
        <taxon>Bacillota</taxon>
        <taxon>Bacilli</taxon>
        <taxon>Bacillales</taxon>
        <taxon>Bacillaceae</taxon>
        <taxon>Oceanobacillus</taxon>
    </lineage>
</organism>
<comment type="subunit">
    <text evidence="7">Heterododecamer (2C3:3R2) of six catalytic PyrB chains organized as two trimers (C3), and six regulatory PyrI chains organized as three dimers (R2).</text>
</comment>
<feature type="binding site" evidence="7">
    <location>
        <position position="131"/>
    </location>
    <ligand>
        <name>carbamoyl phosphate</name>
        <dbReference type="ChEBI" id="CHEBI:58228"/>
    </ligand>
</feature>
<evidence type="ECO:0000259" key="8">
    <source>
        <dbReference type="Pfam" id="PF00185"/>
    </source>
</evidence>
<feature type="binding site" evidence="7">
    <location>
        <position position="49"/>
    </location>
    <ligand>
        <name>carbamoyl phosphate</name>
        <dbReference type="ChEBI" id="CHEBI:58228"/>
    </ligand>
</feature>
<feature type="binding site" evidence="7">
    <location>
        <position position="76"/>
    </location>
    <ligand>
        <name>L-aspartate</name>
        <dbReference type="ChEBI" id="CHEBI:29991"/>
    </ligand>
</feature>
<dbReference type="NCBIfam" id="NF002032">
    <property type="entry name" value="PRK00856.1"/>
    <property type="match status" value="1"/>
</dbReference>
<dbReference type="InterPro" id="IPR006132">
    <property type="entry name" value="Asp/Orn_carbamoyltranf_P-bd"/>
</dbReference>
<feature type="binding site" evidence="7">
    <location>
        <position position="128"/>
    </location>
    <ligand>
        <name>carbamoyl phosphate</name>
        <dbReference type="ChEBI" id="CHEBI:58228"/>
    </ligand>
</feature>
<dbReference type="InterPro" id="IPR002082">
    <property type="entry name" value="Asp_carbamoyltransf"/>
</dbReference>
<dbReference type="EC" id="2.1.3.2" evidence="7"/>
<dbReference type="PANTHER" id="PTHR45753">
    <property type="entry name" value="ORNITHINE CARBAMOYLTRANSFERASE, MITOCHONDRIAL"/>
    <property type="match status" value="1"/>
</dbReference>
<comment type="pathway">
    <text evidence="1 7">Pyrimidine metabolism; UMP biosynthesis via de novo pathway; (S)-dihydroorotate from bicarbonate: step 2/3.</text>
</comment>
<protein>
    <recommendedName>
        <fullName evidence="7">Aspartate carbamoyltransferase</fullName>
        <ecNumber evidence="7">2.1.3.2</ecNumber>
    </recommendedName>
    <alternativeName>
        <fullName evidence="7">Aspartate transcarbamylase</fullName>
        <shortName evidence="7">ATCase</shortName>
    </alternativeName>
</protein>
<feature type="binding site" evidence="7">
    <location>
        <position position="161"/>
    </location>
    <ligand>
        <name>L-aspartate</name>
        <dbReference type="ChEBI" id="CHEBI:29991"/>
    </ligand>
</feature>
<evidence type="ECO:0000259" key="9">
    <source>
        <dbReference type="Pfam" id="PF02729"/>
    </source>
</evidence>
<proteinExistence type="inferred from homology"/>
<feature type="binding site" evidence="7">
    <location>
        <position position="211"/>
    </location>
    <ligand>
        <name>L-aspartate</name>
        <dbReference type="ChEBI" id="CHEBI:29991"/>
    </ligand>
</feature>
<keyword evidence="4 7" id="KW-0665">Pyrimidine biosynthesis</keyword>
<name>A0ABQ5TIS1_9BACI</name>
<dbReference type="RefSeq" id="WP_215063995.1">
    <property type="nucleotide sequence ID" value="NZ_BSKO01000001.1"/>
</dbReference>
<evidence type="ECO:0000256" key="2">
    <source>
        <dbReference type="ARBA" id="ARBA00008896"/>
    </source>
</evidence>
<evidence type="ECO:0000313" key="10">
    <source>
        <dbReference type="EMBL" id="GLO65925.1"/>
    </source>
</evidence>
<evidence type="ECO:0000256" key="6">
    <source>
        <dbReference type="ARBA" id="ARBA00048859"/>
    </source>
</evidence>
<accession>A0ABQ5TIS1</accession>
<dbReference type="Proteomes" id="UP001275436">
    <property type="component" value="Unassembled WGS sequence"/>
</dbReference>
<gene>
    <name evidence="7 10" type="primary">pyrB</name>
    <name evidence="10" type="ORF">MACH08_17090</name>
</gene>
<evidence type="ECO:0000256" key="4">
    <source>
        <dbReference type="ARBA" id="ARBA00022975"/>
    </source>
</evidence>
<feature type="domain" description="Aspartate/ornithine carbamoyltransferase Asp/Orn-binding" evidence="8">
    <location>
        <begin position="147"/>
        <end position="287"/>
    </location>
</feature>
<comment type="function">
    <text evidence="5 7">Catalyzes the condensation of carbamoyl phosphate and aspartate to form carbamoyl aspartate and inorganic phosphate, the committed step in the de novo pyrimidine nucleotide biosynthesis pathway.</text>
</comment>
<evidence type="ECO:0000256" key="7">
    <source>
        <dbReference type="HAMAP-Rule" id="MF_00001"/>
    </source>
</evidence>
<comment type="catalytic activity">
    <reaction evidence="6 7">
        <text>carbamoyl phosphate + L-aspartate = N-carbamoyl-L-aspartate + phosphate + H(+)</text>
        <dbReference type="Rhea" id="RHEA:20013"/>
        <dbReference type="ChEBI" id="CHEBI:15378"/>
        <dbReference type="ChEBI" id="CHEBI:29991"/>
        <dbReference type="ChEBI" id="CHEBI:32814"/>
        <dbReference type="ChEBI" id="CHEBI:43474"/>
        <dbReference type="ChEBI" id="CHEBI:58228"/>
        <dbReference type="EC" id="2.1.3.2"/>
    </reaction>
</comment>
<evidence type="ECO:0000256" key="3">
    <source>
        <dbReference type="ARBA" id="ARBA00022679"/>
    </source>
</evidence>
<dbReference type="InterPro" id="IPR036901">
    <property type="entry name" value="Asp/Orn_carbamoylTrfase_sf"/>
</dbReference>
<evidence type="ECO:0000256" key="1">
    <source>
        <dbReference type="ARBA" id="ARBA00004852"/>
    </source>
</evidence>
<dbReference type="Gene3D" id="3.40.50.1370">
    <property type="entry name" value="Aspartate/ornithine carbamoyltransferase"/>
    <property type="match status" value="2"/>
</dbReference>
<feature type="binding site" evidence="7">
    <location>
        <position position="98"/>
    </location>
    <ligand>
        <name>carbamoyl phosphate</name>
        <dbReference type="ChEBI" id="CHEBI:58228"/>
    </ligand>
</feature>
<dbReference type="Pfam" id="PF02729">
    <property type="entry name" value="OTCace_N"/>
    <property type="match status" value="1"/>
</dbReference>